<name>A0A183KT58_9TREM</name>
<evidence type="ECO:0000313" key="3">
    <source>
        <dbReference type="WBParaSite" id="SCUD_0001825001-mRNA-1"/>
    </source>
</evidence>
<proteinExistence type="predicted"/>
<dbReference type="Proteomes" id="UP000279833">
    <property type="component" value="Unassembled WGS sequence"/>
</dbReference>
<dbReference type="EMBL" id="UZAK01040788">
    <property type="protein sequence ID" value="VDP65240.1"/>
    <property type="molecule type" value="Genomic_DNA"/>
</dbReference>
<evidence type="ECO:0000313" key="2">
    <source>
        <dbReference type="Proteomes" id="UP000279833"/>
    </source>
</evidence>
<keyword evidence="2" id="KW-1185">Reference proteome</keyword>
<dbReference type="WBParaSite" id="SCUD_0001825001-mRNA-1">
    <property type="protein sequence ID" value="SCUD_0001825001-mRNA-1"/>
    <property type="gene ID" value="SCUD_0001825001"/>
</dbReference>
<dbReference type="STRING" id="6186.A0A183KT58"/>
<dbReference type="AlphaFoldDB" id="A0A183KT58"/>
<protein>
    <submittedName>
        <fullName evidence="3">DUF4158 domain-containing protein</fullName>
    </submittedName>
</protein>
<reference evidence="3" key="1">
    <citation type="submission" date="2016-06" db="UniProtKB">
        <authorList>
            <consortium name="WormBaseParasite"/>
        </authorList>
    </citation>
    <scope>IDENTIFICATION</scope>
</reference>
<gene>
    <name evidence="1" type="ORF">SCUD_LOCUS18247</name>
</gene>
<organism evidence="3">
    <name type="scientific">Schistosoma curassoni</name>
    <dbReference type="NCBI Taxonomy" id="6186"/>
    <lineage>
        <taxon>Eukaryota</taxon>
        <taxon>Metazoa</taxon>
        <taxon>Spiralia</taxon>
        <taxon>Lophotrochozoa</taxon>
        <taxon>Platyhelminthes</taxon>
        <taxon>Trematoda</taxon>
        <taxon>Digenea</taxon>
        <taxon>Strigeidida</taxon>
        <taxon>Schistosomatoidea</taxon>
        <taxon>Schistosomatidae</taxon>
        <taxon>Schistosoma</taxon>
    </lineage>
</organism>
<reference evidence="1 2" key="2">
    <citation type="submission" date="2018-11" db="EMBL/GenBank/DDBJ databases">
        <authorList>
            <consortium name="Pathogen Informatics"/>
        </authorList>
    </citation>
    <scope>NUCLEOTIDE SEQUENCE [LARGE SCALE GENOMIC DNA]</scope>
    <source>
        <strain evidence="1">Dakar</strain>
        <strain evidence="2">Dakar, Senegal</strain>
    </source>
</reference>
<sequence>MLTDTDKQYQQQDSDHALVRAGICLRLTGRRKDTARKPLRGLLNDSQTKSIFQEQLEKQLGSHVCDAHPEAAWNDIQKAVEKAVISASTVTRKVGEQHWISAASTALIDARKPIPSGSEHNEERS</sequence>
<accession>A0A183KT58</accession>
<evidence type="ECO:0000313" key="1">
    <source>
        <dbReference type="EMBL" id="VDP65240.1"/>
    </source>
</evidence>